<gene>
    <name evidence="1" type="ORF">R69776_08067</name>
</gene>
<accession>A0ABM8T6H7</accession>
<evidence type="ECO:0000313" key="1">
    <source>
        <dbReference type="EMBL" id="CAE6862215.1"/>
    </source>
</evidence>
<name>A0ABM8T6H7_9BURK</name>
<dbReference type="EMBL" id="CAJNBH010000057">
    <property type="protein sequence ID" value="CAE6862215.1"/>
    <property type="molecule type" value="Genomic_DNA"/>
</dbReference>
<comment type="caution">
    <text evidence="1">The sequence shown here is derived from an EMBL/GenBank/DDBJ whole genome shotgun (WGS) entry which is preliminary data.</text>
</comment>
<organism evidence="1 2">
    <name type="scientific">Paraburkholderia nemoris</name>
    <dbReference type="NCBI Taxonomy" id="2793076"/>
    <lineage>
        <taxon>Bacteria</taxon>
        <taxon>Pseudomonadati</taxon>
        <taxon>Pseudomonadota</taxon>
        <taxon>Betaproteobacteria</taxon>
        <taxon>Burkholderiales</taxon>
        <taxon>Burkholderiaceae</taxon>
        <taxon>Paraburkholderia</taxon>
    </lineage>
</organism>
<evidence type="ECO:0000313" key="2">
    <source>
        <dbReference type="Proteomes" id="UP000673821"/>
    </source>
</evidence>
<protein>
    <submittedName>
        <fullName evidence="1">Uncharacterized protein</fullName>
    </submittedName>
</protein>
<dbReference type="Proteomes" id="UP000673821">
    <property type="component" value="Unassembled WGS sequence"/>
</dbReference>
<keyword evidence="2" id="KW-1185">Reference proteome</keyword>
<reference evidence="1 2" key="1">
    <citation type="submission" date="2021-02" db="EMBL/GenBank/DDBJ databases">
        <authorList>
            <person name="Vanwijnsberghe S."/>
        </authorList>
    </citation>
    <scope>NUCLEOTIDE SEQUENCE [LARGE SCALE GENOMIC DNA]</scope>
    <source>
        <strain evidence="1 2">R-69776</strain>
    </source>
</reference>
<proteinExistence type="predicted"/>
<sequence>MNASQYARVQALRHALDAEVHGLWISDEMAVKILARLDTVASAELKLVPEKTVAIPTPCSDPSE</sequence>